<feature type="transmembrane region" description="Helical" evidence="6">
    <location>
        <begin position="139"/>
        <end position="161"/>
    </location>
</feature>
<organism evidence="7 8">
    <name type="scientific">Clonostachys rhizophaga</name>
    <dbReference type="NCBI Taxonomy" id="160324"/>
    <lineage>
        <taxon>Eukaryota</taxon>
        <taxon>Fungi</taxon>
        <taxon>Dikarya</taxon>
        <taxon>Ascomycota</taxon>
        <taxon>Pezizomycotina</taxon>
        <taxon>Sordariomycetes</taxon>
        <taxon>Hypocreomycetidae</taxon>
        <taxon>Hypocreales</taxon>
        <taxon>Bionectriaceae</taxon>
        <taxon>Clonostachys</taxon>
    </lineage>
</organism>
<dbReference type="AlphaFoldDB" id="A0A9N9YKV4"/>
<dbReference type="GO" id="GO:0016020">
    <property type="term" value="C:membrane"/>
    <property type="evidence" value="ECO:0007669"/>
    <property type="project" value="UniProtKB-SubCell"/>
</dbReference>
<dbReference type="PANTHER" id="PTHR15549:SF26">
    <property type="entry name" value="AXIAL BUDDING PATTERN PROTEIN 2-RELATED"/>
    <property type="match status" value="1"/>
</dbReference>
<feature type="region of interest" description="Disordered" evidence="5">
    <location>
        <begin position="169"/>
        <end position="228"/>
    </location>
</feature>
<evidence type="ECO:0000256" key="3">
    <source>
        <dbReference type="ARBA" id="ARBA00022989"/>
    </source>
</evidence>
<keyword evidence="2 6" id="KW-0812">Transmembrane</keyword>
<name>A0A9N9YKV4_9HYPO</name>
<evidence type="ECO:0000313" key="7">
    <source>
        <dbReference type="EMBL" id="CAH0022374.1"/>
    </source>
</evidence>
<evidence type="ECO:0000256" key="6">
    <source>
        <dbReference type="SAM" id="Phobius"/>
    </source>
</evidence>
<feature type="region of interest" description="Disordered" evidence="5">
    <location>
        <begin position="259"/>
        <end position="286"/>
    </location>
</feature>
<dbReference type="GO" id="GO:0071944">
    <property type="term" value="C:cell periphery"/>
    <property type="evidence" value="ECO:0007669"/>
    <property type="project" value="UniProtKB-ARBA"/>
</dbReference>
<evidence type="ECO:0000256" key="2">
    <source>
        <dbReference type="ARBA" id="ARBA00022692"/>
    </source>
</evidence>
<proteinExistence type="predicted"/>
<sequence>MIYDQVIDKLGITCPDKGSFYVCDDKPTRFIGCCTVDPCKTSTGDCPDGNLTAASFHPNSYQRIEGQDCVSGDPEVQWFSCAETSPPFLGCCSGNPCNDGGCKGSNLSAAVLNPDNSKAAAFLPDGYDQNKGLSTGAKAGIAVGCVVAGLAIIGLAAWWFWRRRKQRKQQQPREVVLGEKGSRSHRNHTSHMSSFNGPSPTSGHIYSPATDMGTPGPDRSTVYDPYGREHVVGSPTVSALTSNRSTFISGYEPSAPSISPYEGYSSSQPIPPMPSPSPNQWHPSMYNSDRQSQVEAYPYALNAISPMPTGLENAYYSPQQFDQHHLQPMPGVPMPQIRQQHVAELPVMMESEGQASAGHTLAPPRRAASGKRGRARWDNTYL</sequence>
<protein>
    <submittedName>
        <fullName evidence="7">Uncharacterized protein</fullName>
    </submittedName>
</protein>
<accession>A0A9N9YKV4</accession>
<feature type="compositionally biased region" description="Polar residues" evidence="5">
    <location>
        <begin position="190"/>
        <end position="204"/>
    </location>
</feature>
<dbReference type="OrthoDB" id="3692311at2759"/>
<evidence type="ECO:0000313" key="8">
    <source>
        <dbReference type="Proteomes" id="UP000696573"/>
    </source>
</evidence>
<comment type="caution">
    <text evidence="7">The sequence shown here is derived from an EMBL/GenBank/DDBJ whole genome shotgun (WGS) entry which is preliminary data.</text>
</comment>
<keyword evidence="8" id="KW-1185">Reference proteome</keyword>
<feature type="region of interest" description="Disordered" evidence="5">
    <location>
        <begin position="353"/>
        <end position="382"/>
    </location>
</feature>
<comment type="subcellular location">
    <subcellularLocation>
        <location evidence="1">Membrane</location>
        <topology evidence="1">Single-pass membrane protein</topology>
    </subcellularLocation>
</comment>
<reference evidence="7" key="1">
    <citation type="submission" date="2021-10" db="EMBL/GenBank/DDBJ databases">
        <authorList>
            <person name="Piombo E."/>
        </authorList>
    </citation>
    <scope>NUCLEOTIDE SEQUENCE</scope>
</reference>
<dbReference type="InterPro" id="IPR051694">
    <property type="entry name" value="Immunoregulatory_rcpt-like"/>
</dbReference>
<dbReference type="EMBL" id="CABFNQ020000676">
    <property type="protein sequence ID" value="CAH0022374.1"/>
    <property type="molecule type" value="Genomic_DNA"/>
</dbReference>
<evidence type="ECO:0000256" key="1">
    <source>
        <dbReference type="ARBA" id="ARBA00004167"/>
    </source>
</evidence>
<dbReference type="Proteomes" id="UP000696573">
    <property type="component" value="Unassembled WGS sequence"/>
</dbReference>
<evidence type="ECO:0000256" key="5">
    <source>
        <dbReference type="SAM" id="MobiDB-lite"/>
    </source>
</evidence>
<dbReference type="PANTHER" id="PTHR15549">
    <property type="entry name" value="PAIRED IMMUNOGLOBULIN-LIKE TYPE 2 RECEPTOR"/>
    <property type="match status" value="1"/>
</dbReference>
<evidence type="ECO:0000256" key="4">
    <source>
        <dbReference type="ARBA" id="ARBA00023136"/>
    </source>
</evidence>
<keyword evidence="4 6" id="KW-0472">Membrane</keyword>
<gene>
    <name evidence="7" type="ORF">CRHIZ90672A_00004183</name>
</gene>
<keyword evidence="3 6" id="KW-1133">Transmembrane helix</keyword>